<evidence type="ECO:0000256" key="3">
    <source>
        <dbReference type="ARBA" id="ARBA00022692"/>
    </source>
</evidence>
<feature type="transmembrane region" description="Helical" evidence="7">
    <location>
        <begin position="287"/>
        <end position="314"/>
    </location>
</feature>
<evidence type="ECO:0000313" key="11">
    <source>
        <dbReference type="Proteomes" id="UP001160625"/>
    </source>
</evidence>
<feature type="transmembrane region" description="Helical" evidence="7">
    <location>
        <begin position="539"/>
        <end position="559"/>
    </location>
</feature>
<keyword evidence="8" id="KW-0732">Signal</keyword>
<feature type="domain" description="Thioredoxin" evidence="9">
    <location>
        <begin position="560"/>
        <end position="682"/>
    </location>
</feature>
<evidence type="ECO:0000256" key="2">
    <source>
        <dbReference type="ARBA" id="ARBA00022475"/>
    </source>
</evidence>
<name>A0ABT6N0V2_9SPHN</name>
<evidence type="ECO:0000256" key="6">
    <source>
        <dbReference type="ARBA" id="ARBA00023136"/>
    </source>
</evidence>
<keyword evidence="2" id="KW-1003">Cell membrane</keyword>
<feature type="transmembrane region" description="Helical" evidence="7">
    <location>
        <begin position="444"/>
        <end position="468"/>
    </location>
</feature>
<evidence type="ECO:0000256" key="7">
    <source>
        <dbReference type="SAM" id="Phobius"/>
    </source>
</evidence>
<dbReference type="Proteomes" id="UP001160625">
    <property type="component" value="Unassembled WGS sequence"/>
</dbReference>
<evidence type="ECO:0000313" key="10">
    <source>
        <dbReference type="EMBL" id="MDH7638687.1"/>
    </source>
</evidence>
<dbReference type="Pfam" id="PF13899">
    <property type="entry name" value="Thioredoxin_7"/>
    <property type="match status" value="1"/>
</dbReference>
<feature type="chain" id="PRO_5047256221" evidence="8">
    <location>
        <begin position="24"/>
        <end position="682"/>
    </location>
</feature>
<dbReference type="PANTHER" id="PTHR32234:SF3">
    <property type="entry name" value="SUPPRESSION OF COPPER SENSITIVITY PROTEIN"/>
    <property type="match status" value="1"/>
</dbReference>
<feature type="transmembrane region" description="Helical" evidence="7">
    <location>
        <begin position="410"/>
        <end position="432"/>
    </location>
</feature>
<proteinExistence type="predicted"/>
<feature type="transmembrane region" description="Helical" evidence="7">
    <location>
        <begin position="488"/>
        <end position="505"/>
    </location>
</feature>
<feature type="signal peptide" evidence="8">
    <location>
        <begin position="1"/>
        <end position="23"/>
    </location>
</feature>
<dbReference type="InterPro" id="IPR028250">
    <property type="entry name" value="DsbDN"/>
</dbReference>
<keyword evidence="4" id="KW-0201">Cytochrome c-type biogenesis</keyword>
<keyword evidence="11" id="KW-1185">Reference proteome</keyword>
<comment type="subcellular location">
    <subcellularLocation>
        <location evidence="1">Cell membrane</location>
        <topology evidence="1">Multi-pass membrane protein</topology>
    </subcellularLocation>
</comment>
<sequence>MAVMRFVLMTLAVLLGFAGPAAAELAGTGGPHIAASLVPESSQPAAGKRTTLAISMVPQPGWHGYWRTPGDTGFPMKIEWTLPKGATAGDPAYPVPTTLVIAGLMNHVFEKPYALLVPFDVPAGLTKGTALPVSAKLDYLVCSPSICVPESATVSTTLTVGDGAPDATSAAKFDVWRKALPRPLGSPVAFEVKDGKFRLAVPLPASVALNQPHLFAVTDGAVNYAAPQSFTPDGDTLLIETTAGASAPKSFEGVLALGDGTGLSFTAAPGAVPAAGSSGGASSHGTLGLALVALAGAVLGGLILNIMPCVFPILSLKALSLAKAGGDERKVRREALAYTVGVILVCVALGGVILALKAAGTQVGWAFQLQDPRVILVLILLTSAIGFNLAGLFEFGAVSAGSGLTDKGGLAGAFWTGALAAFVAMPCTGPFMASALGVAIELPAAAAILVFVGLGVGFALPFLLIGYVPGFRRLLPKPGAWMEAFKRILAVPMFLTALGLCWVLGNQTAAGGVVIAVGAAMLFALGLWMTGLRQRGFKAAAWMPAALALVFAVGSMAILPPKETKAAEASASSQPFDAGKLAALQAEGKPVFLYFTADWCLSCKVNEKAAIERAETQDAFRKAGVVTMVGDWTDGDAAIGKFLEAHGRSGVPLYLWYAPGQPQPKELPQILTPGMLAGLAKG</sequence>
<evidence type="ECO:0000256" key="4">
    <source>
        <dbReference type="ARBA" id="ARBA00022748"/>
    </source>
</evidence>
<dbReference type="InterPro" id="IPR013766">
    <property type="entry name" value="Thioredoxin_domain"/>
</dbReference>
<dbReference type="SUPFAM" id="SSF52833">
    <property type="entry name" value="Thioredoxin-like"/>
    <property type="match status" value="1"/>
</dbReference>
<feature type="transmembrane region" description="Helical" evidence="7">
    <location>
        <begin position="335"/>
        <end position="355"/>
    </location>
</feature>
<dbReference type="CDD" id="cd02953">
    <property type="entry name" value="DsbDgamma"/>
    <property type="match status" value="1"/>
</dbReference>
<dbReference type="InterPro" id="IPR035671">
    <property type="entry name" value="DsbD_gamma"/>
</dbReference>
<keyword evidence="3 7" id="KW-0812">Transmembrane</keyword>
<reference evidence="10" key="1">
    <citation type="submission" date="2023-04" db="EMBL/GenBank/DDBJ databases">
        <title>Sphingomonas sp. MAHUQ-71 isolated from rice field.</title>
        <authorList>
            <person name="Huq M.A."/>
        </authorList>
    </citation>
    <scope>NUCLEOTIDE SEQUENCE</scope>
    <source>
        <strain evidence="10">MAHUQ-71</strain>
    </source>
</reference>
<feature type="transmembrane region" description="Helical" evidence="7">
    <location>
        <begin position="375"/>
        <end position="398"/>
    </location>
</feature>
<comment type="caution">
    <text evidence="10">The sequence shown here is derived from an EMBL/GenBank/DDBJ whole genome shotgun (WGS) entry which is preliminary data.</text>
</comment>
<gene>
    <name evidence="10" type="ORF">QGN17_08085</name>
</gene>
<dbReference type="InterPro" id="IPR036249">
    <property type="entry name" value="Thioredoxin-like_sf"/>
</dbReference>
<evidence type="ECO:0000256" key="5">
    <source>
        <dbReference type="ARBA" id="ARBA00022989"/>
    </source>
</evidence>
<dbReference type="PANTHER" id="PTHR32234">
    <property type="entry name" value="THIOL:DISULFIDE INTERCHANGE PROTEIN DSBD"/>
    <property type="match status" value="1"/>
</dbReference>
<evidence type="ECO:0000256" key="1">
    <source>
        <dbReference type="ARBA" id="ARBA00004651"/>
    </source>
</evidence>
<organism evidence="10 11">
    <name type="scientific">Sphingomonas oryzagri</name>
    <dbReference type="NCBI Taxonomy" id="3042314"/>
    <lineage>
        <taxon>Bacteria</taxon>
        <taxon>Pseudomonadati</taxon>
        <taxon>Pseudomonadota</taxon>
        <taxon>Alphaproteobacteria</taxon>
        <taxon>Sphingomonadales</taxon>
        <taxon>Sphingomonadaceae</taxon>
        <taxon>Sphingomonas</taxon>
    </lineage>
</organism>
<dbReference type="Gene3D" id="3.40.30.10">
    <property type="entry name" value="Glutaredoxin"/>
    <property type="match status" value="1"/>
</dbReference>
<accession>A0ABT6N0V2</accession>
<dbReference type="Pfam" id="PF11412">
    <property type="entry name" value="DsbD_N"/>
    <property type="match status" value="1"/>
</dbReference>
<dbReference type="EMBL" id="JARYGZ010000001">
    <property type="protein sequence ID" value="MDH7638687.1"/>
    <property type="molecule type" value="Genomic_DNA"/>
</dbReference>
<dbReference type="InterPro" id="IPR003834">
    <property type="entry name" value="Cyt_c_assmbl_TM_dom"/>
</dbReference>
<keyword evidence="6 7" id="KW-0472">Membrane</keyword>
<dbReference type="RefSeq" id="WP_281043969.1">
    <property type="nucleotide sequence ID" value="NZ_JARYGZ010000001.1"/>
</dbReference>
<dbReference type="PROSITE" id="PS51352">
    <property type="entry name" value="THIOREDOXIN_2"/>
    <property type="match status" value="1"/>
</dbReference>
<feature type="transmembrane region" description="Helical" evidence="7">
    <location>
        <begin position="511"/>
        <end position="532"/>
    </location>
</feature>
<keyword evidence="5 7" id="KW-1133">Transmembrane helix</keyword>
<evidence type="ECO:0000256" key="8">
    <source>
        <dbReference type="SAM" id="SignalP"/>
    </source>
</evidence>
<dbReference type="Pfam" id="PF02683">
    <property type="entry name" value="DsbD_TM"/>
    <property type="match status" value="1"/>
</dbReference>
<evidence type="ECO:0000259" key="9">
    <source>
        <dbReference type="PROSITE" id="PS51352"/>
    </source>
</evidence>
<protein>
    <submittedName>
        <fullName evidence="10">Protein-disulfide reductase DsbD family protein</fullName>
    </submittedName>
</protein>